<keyword evidence="3" id="KW-0732">Signal</keyword>
<dbReference type="InterPro" id="IPR015815">
    <property type="entry name" value="HIBADH-related"/>
</dbReference>
<reference evidence="6 7" key="1">
    <citation type="submission" date="2019-02" db="EMBL/GenBank/DDBJ databases">
        <title>Kribbella capetownensis sp. nov. and Kribbella speibonae sp. nov., isolated from soil.</title>
        <authorList>
            <person name="Curtis S.M."/>
            <person name="Norton I."/>
            <person name="Everest G.J."/>
            <person name="Meyers P.R."/>
        </authorList>
    </citation>
    <scope>NUCLEOTIDE SEQUENCE [LARGE SCALE GENOMIC DNA]</scope>
    <source>
        <strain evidence="6 7">DSM 27082</strain>
    </source>
</reference>
<evidence type="ECO:0000313" key="6">
    <source>
        <dbReference type="EMBL" id="TCC36991.1"/>
    </source>
</evidence>
<dbReference type="InterPro" id="IPR051265">
    <property type="entry name" value="HIBADH-related_NP60_sf"/>
</dbReference>
<feature type="domain" description="6-phosphogluconate dehydrogenase NADP-binding" evidence="4">
    <location>
        <begin position="5"/>
        <end position="141"/>
    </location>
</feature>
<proteinExistence type="inferred from homology"/>
<sequence length="285" mass="29150">MKTPVTVLGLGAMGTALARAYLAAGHPTTVWNRTPGRSPELDAVRAATAAEAIAASPLVIVCLLVDDTVRSTLDGIDLSGKTVVNLTNSTPDQARATAERVSAAGAQYVDGGIMAVPAMIGGPAAFIFYSGVPEAFEKHRADLSVPARPEYVGADPGLAALYDIALLSAMYGMFGGAQHALALVGTENVPAGPFTERFLFPWLTAMLGSLPPIAEDLDNGPGDTAGSNLAMQAASFDNLTETSIAQGVDPMLVAPMGELLRRAVAAGHGDGDLAALIGVLRTPAE</sequence>
<dbReference type="OrthoDB" id="5176214at2"/>
<organism evidence="6 7">
    <name type="scientific">Kribbella sindirgiensis</name>
    <dbReference type="NCBI Taxonomy" id="1124744"/>
    <lineage>
        <taxon>Bacteria</taxon>
        <taxon>Bacillati</taxon>
        <taxon>Actinomycetota</taxon>
        <taxon>Actinomycetes</taxon>
        <taxon>Propionibacteriales</taxon>
        <taxon>Kribbellaceae</taxon>
        <taxon>Kribbella</taxon>
    </lineage>
</organism>
<name>A0A4R0IT07_9ACTN</name>
<dbReference type="EMBL" id="SJKA01000003">
    <property type="protein sequence ID" value="TCC36991.1"/>
    <property type="molecule type" value="Genomic_DNA"/>
</dbReference>
<comment type="similarity">
    <text evidence="1">Belongs to the HIBADH-related family.</text>
</comment>
<feature type="signal peptide" evidence="3">
    <location>
        <begin position="1"/>
        <end position="18"/>
    </location>
</feature>
<dbReference type="InterPro" id="IPR013328">
    <property type="entry name" value="6PGD_dom2"/>
</dbReference>
<dbReference type="InterPro" id="IPR006115">
    <property type="entry name" value="6PGDH_NADP-bd"/>
</dbReference>
<dbReference type="PIRSF" id="PIRSF000103">
    <property type="entry name" value="HIBADH"/>
    <property type="match status" value="1"/>
</dbReference>
<gene>
    <name evidence="6" type="ORF">E0H50_09930</name>
</gene>
<dbReference type="Gene3D" id="3.40.50.720">
    <property type="entry name" value="NAD(P)-binding Rossmann-like Domain"/>
    <property type="match status" value="1"/>
</dbReference>
<keyword evidence="7" id="KW-1185">Reference proteome</keyword>
<dbReference type="Gene3D" id="1.10.1040.10">
    <property type="entry name" value="N-(1-d-carboxylethyl)-l-norvaline Dehydrogenase, domain 2"/>
    <property type="match status" value="1"/>
</dbReference>
<dbReference type="SUPFAM" id="SSF51735">
    <property type="entry name" value="NAD(P)-binding Rossmann-fold domains"/>
    <property type="match status" value="1"/>
</dbReference>
<feature type="domain" description="NADPH-dependent reductive aminase-like C-terminal" evidence="5">
    <location>
        <begin position="155"/>
        <end position="281"/>
    </location>
</feature>
<dbReference type="Pfam" id="PF21761">
    <property type="entry name" value="RedAm-like_C"/>
    <property type="match status" value="1"/>
</dbReference>
<feature type="chain" id="PRO_5039643319" evidence="3">
    <location>
        <begin position="19"/>
        <end position="285"/>
    </location>
</feature>
<evidence type="ECO:0000256" key="3">
    <source>
        <dbReference type="SAM" id="SignalP"/>
    </source>
</evidence>
<dbReference type="InterPro" id="IPR036291">
    <property type="entry name" value="NAD(P)-bd_dom_sf"/>
</dbReference>
<keyword evidence="2" id="KW-0560">Oxidoreductase</keyword>
<accession>A0A4R0IT07</accession>
<dbReference type="AlphaFoldDB" id="A0A4R0IT07"/>
<evidence type="ECO:0000259" key="4">
    <source>
        <dbReference type="Pfam" id="PF03446"/>
    </source>
</evidence>
<comment type="caution">
    <text evidence="6">The sequence shown here is derived from an EMBL/GenBank/DDBJ whole genome shotgun (WGS) entry which is preliminary data.</text>
</comment>
<protein>
    <submittedName>
        <fullName evidence="6">NAD(P)-dependent oxidoreductase</fullName>
    </submittedName>
</protein>
<dbReference type="Pfam" id="PF03446">
    <property type="entry name" value="NAD_binding_2"/>
    <property type="match status" value="1"/>
</dbReference>
<dbReference type="RefSeq" id="WP_131286335.1">
    <property type="nucleotide sequence ID" value="NZ_SJKA01000003.1"/>
</dbReference>
<evidence type="ECO:0000313" key="7">
    <source>
        <dbReference type="Proteomes" id="UP000292695"/>
    </source>
</evidence>
<dbReference type="InterPro" id="IPR048666">
    <property type="entry name" value="RedAm-like_C"/>
</dbReference>
<evidence type="ECO:0000256" key="2">
    <source>
        <dbReference type="ARBA" id="ARBA00023002"/>
    </source>
</evidence>
<dbReference type="Proteomes" id="UP000292695">
    <property type="component" value="Unassembled WGS sequence"/>
</dbReference>
<dbReference type="PANTHER" id="PTHR43580:SF2">
    <property type="entry name" value="CYTOKINE-LIKE NUCLEAR FACTOR N-PAC"/>
    <property type="match status" value="1"/>
</dbReference>
<evidence type="ECO:0000256" key="1">
    <source>
        <dbReference type="ARBA" id="ARBA00009080"/>
    </source>
</evidence>
<dbReference type="PANTHER" id="PTHR43580">
    <property type="entry name" value="OXIDOREDUCTASE GLYR1-RELATED"/>
    <property type="match status" value="1"/>
</dbReference>
<evidence type="ECO:0000259" key="5">
    <source>
        <dbReference type="Pfam" id="PF21761"/>
    </source>
</evidence>
<dbReference type="GO" id="GO:0050661">
    <property type="term" value="F:NADP binding"/>
    <property type="evidence" value="ECO:0007669"/>
    <property type="project" value="InterPro"/>
</dbReference>
<dbReference type="GO" id="GO:0016491">
    <property type="term" value="F:oxidoreductase activity"/>
    <property type="evidence" value="ECO:0007669"/>
    <property type="project" value="UniProtKB-KW"/>
</dbReference>